<dbReference type="AlphaFoldDB" id="A0AAV9GD91"/>
<protein>
    <submittedName>
        <fullName evidence="2">Alpha/Beta hydrolase protein</fullName>
    </submittedName>
</protein>
<evidence type="ECO:0000313" key="3">
    <source>
        <dbReference type="Proteomes" id="UP001321760"/>
    </source>
</evidence>
<gene>
    <name evidence="2" type="ORF">QBC34DRAFT_164662</name>
</gene>
<dbReference type="Proteomes" id="UP001321760">
    <property type="component" value="Unassembled WGS sequence"/>
</dbReference>
<sequence>MTSTHSNPSLAHHFATAEDGAQLSYYSIGTGPGIVIVHGAMSYALTHKDLAVALSPYFTVNIFSRRTRGLSDPFPPSITNPPALPTPQTTPSSQTTMRIANRAAPRTYPPSYSSAILQTEVSDLHTILKTTTSHFVISISSGALITLSYLLTYSCSPERLITKAILFEPAVQFFDLPGDKPSSLPAGAGRGIALYEERRAAGDMVEALVAALKATGMVPGWVPGWVLRGVMKLRARKGDRDKEGEEDVGVTDLLKLAEALRYDFCVGEAMVGDSERCKGLKGVEVLLMGGTESRGYLGEGMDVLGGLIEGSKRVVVQGLGHGGLGQGGKPERAVGAIRRFFEGL</sequence>
<dbReference type="InterPro" id="IPR029058">
    <property type="entry name" value="AB_hydrolase_fold"/>
</dbReference>
<feature type="compositionally biased region" description="Pro residues" evidence="1">
    <location>
        <begin position="73"/>
        <end position="85"/>
    </location>
</feature>
<evidence type="ECO:0000256" key="1">
    <source>
        <dbReference type="SAM" id="MobiDB-lite"/>
    </source>
</evidence>
<proteinExistence type="predicted"/>
<accession>A0AAV9GD91</accession>
<reference evidence="2" key="1">
    <citation type="journal article" date="2023" name="Mol. Phylogenet. Evol.">
        <title>Genome-scale phylogeny and comparative genomics of the fungal order Sordariales.</title>
        <authorList>
            <person name="Hensen N."/>
            <person name="Bonometti L."/>
            <person name="Westerberg I."/>
            <person name="Brannstrom I.O."/>
            <person name="Guillou S."/>
            <person name="Cros-Aarteil S."/>
            <person name="Calhoun S."/>
            <person name="Haridas S."/>
            <person name="Kuo A."/>
            <person name="Mondo S."/>
            <person name="Pangilinan J."/>
            <person name="Riley R."/>
            <person name="LaButti K."/>
            <person name="Andreopoulos B."/>
            <person name="Lipzen A."/>
            <person name="Chen C."/>
            <person name="Yan M."/>
            <person name="Daum C."/>
            <person name="Ng V."/>
            <person name="Clum A."/>
            <person name="Steindorff A."/>
            <person name="Ohm R.A."/>
            <person name="Martin F."/>
            <person name="Silar P."/>
            <person name="Natvig D.O."/>
            <person name="Lalanne C."/>
            <person name="Gautier V."/>
            <person name="Ament-Velasquez S.L."/>
            <person name="Kruys A."/>
            <person name="Hutchinson M.I."/>
            <person name="Powell A.J."/>
            <person name="Barry K."/>
            <person name="Miller A.N."/>
            <person name="Grigoriev I.V."/>
            <person name="Debuchy R."/>
            <person name="Gladieux P."/>
            <person name="Hiltunen Thoren M."/>
            <person name="Johannesson H."/>
        </authorList>
    </citation>
    <scope>NUCLEOTIDE SEQUENCE</scope>
    <source>
        <strain evidence="2">PSN243</strain>
    </source>
</reference>
<comment type="caution">
    <text evidence="2">The sequence shown here is derived from an EMBL/GenBank/DDBJ whole genome shotgun (WGS) entry which is preliminary data.</text>
</comment>
<dbReference type="Gene3D" id="3.40.50.1820">
    <property type="entry name" value="alpha/beta hydrolase"/>
    <property type="match status" value="1"/>
</dbReference>
<evidence type="ECO:0000313" key="2">
    <source>
        <dbReference type="EMBL" id="KAK4445333.1"/>
    </source>
</evidence>
<organism evidence="2 3">
    <name type="scientific">Podospora aff. communis PSN243</name>
    <dbReference type="NCBI Taxonomy" id="3040156"/>
    <lineage>
        <taxon>Eukaryota</taxon>
        <taxon>Fungi</taxon>
        <taxon>Dikarya</taxon>
        <taxon>Ascomycota</taxon>
        <taxon>Pezizomycotina</taxon>
        <taxon>Sordariomycetes</taxon>
        <taxon>Sordariomycetidae</taxon>
        <taxon>Sordariales</taxon>
        <taxon>Podosporaceae</taxon>
        <taxon>Podospora</taxon>
    </lineage>
</organism>
<name>A0AAV9GD91_9PEZI</name>
<keyword evidence="2" id="KW-0378">Hydrolase</keyword>
<dbReference type="SUPFAM" id="SSF53474">
    <property type="entry name" value="alpha/beta-Hydrolases"/>
    <property type="match status" value="1"/>
</dbReference>
<dbReference type="EMBL" id="MU865966">
    <property type="protein sequence ID" value="KAK4445333.1"/>
    <property type="molecule type" value="Genomic_DNA"/>
</dbReference>
<keyword evidence="3" id="KW-1185">Reference proteome</keyword>
<feature type="region of interest" description="Disordered" evidence="1">
    <location>
        <begin position="72"/>
        <end position="94"/>
    </location>
</feature>
<dbReference type="GO" id="GO:0016787">
    <property type="term" value="F:hydrolase activity"/>
    <property type="evidence" value="ECO:0007669"/>
    <property type="project" value="UniProtKB-KW"/>
</dbReference>
<reference evidence="2" key="2">
    <citation type="submission" date="2023-05" db="EMBL/GenBank/DDBJ databases">
        <authorList>
            <consortium name="Lawrence Berkeley National Laboratory"/>
            <person name="Steindorff A."/>
            <person name="Hensen N."/>
            <person name="Bonometti L."/>
            <person name="Westerberg I."/>
            <person name="Brannstrom I.O."/>
            <person name="Guillou S."/>
            <person name="Cros-Aarteil S."/>
            <person name="Calhoun S."/>
            <person name="Haridas S."/>
            <person name="Kuo A."/>
            <person name="Mondo S."/>
            <person name="Pangilinan J."/>
            <person name="Riley R."/>
            <person name="Labutti K."/>
            <person name="Andreopoulos B."/>
            <person name="Lipzen A."/>
            <person name="Chen C."/>
            <person name="Yanf M."/>
            <person name="Daum C."/>
            <person name="Ng V."/>
            <person name="Clum A."/>
            <person name="Ohm R."/>
            <person name="Martin F."/>
            <person name="Silar P."/>
            <person name="Natvig D."/>
            <person name="Lalanne C."/>
            <person name="Gautier V."/>
            <person name="Ament-Velasquez S.L."/>
            <person name="Kruys A."/>
            <person name="Hutchinson M.I."/>
            <person name="Powell A.J."/>
            <person name="Barry K."/>
            <person name="Miller A.N."/>
            <person name="Grigoriev I.V."/>
            <person name="Debuchy R."/>
            <person name="Gladieux P."/>
            <person name="Thoren M.H."/>
            <person name="Johannesson H."/>
        </authorList>
    </citation>
    <scope>NUCLEOTIDE SEQUENCE</scope>
    <source>
        <strain evidence="2">PSN243</strain>
    </source>
</reference>